<keyword evidence="2" id="KW-1185">Reference proteome</keyword>
<dbReference type="PROSITE" id="PS51257">
    <property type="entry name" value="PROKAR_LIPOPROTEIN"/>
    <property type="match status" value="1"/>
</dbReference>
<dbReference type="OrthoDB" id="1342421at2"/>
<evidence type="ECO:0000313" key="1">
    <source>
        <dbReference type="EMBL" id="SFU98229.1"/>
    </source>
</evidence>
<reference evidence="2" key="1">
    <citation type="submission" date="2016-10" db="EMBL/GenBank/DDBJ databases">
        <authorList>
            <person name="Varghese N."/>
        </authorList>
    </citation>
    <scope>NUCLEOTIDE SEQUENCE [LARGE SCALE GENOMIC DNA]</scope>
    <source>
        <strain evidence="2">DSM 18820</strain>
    </source>
</reference>
<dbReference type="Proteomes" id="UP000182491">
    <property type="component" value="Unassembled WGS sequence"/>
</dbReference>
<dbReference type="RefSeq" id="WP_068838734.1">
    <property type="nucleotide sequence ID" value="NZ_BMXC01000005.1"/>
</dbReference>
<dbReference type="EMBL" id="FPCA01000006">
    <property type="protein sequence ID" value="SFU98229.1"/>
    <property type="molecule type" value="Genomic_DNA"/>
</dbReference>
<proteinExistence type="predicted"/>
<protein>
    <submittedName>
        <fullName evidence="1">Uncharacterized protein</fullName>
    </submittedName>
</protein>
<name>A0A1I7KLA4_9BACT</name>
<sequence length="238" mass="26344">MKTPRLFLQLCVLLGIGGIAFLLTGCREYPNDYISKYCPGSCTVIKGRVSTNNGSVPVAGATLRVQVDTYTEYGSGIRNKAIATTDANGNYELRFLMRDDELQIGVYHILTDLDPNQYISCQPLDFIPASSLARDTVIINNYTVAPSASINLQLVNEELMQPDERLYATFKYKLVPADTDSCTFVLDVRQAYLQNILALPANSPIAVRLEKTKAGVTTTEKDVLALQPGEERLYEITF</sequence>
<evidence type="ECO:0000313" key="2">
    <source>
        <dbReference type="Proteomes" id="UP000182491"/>
    </source>
</evidence>
<gene>
    <name evidence="1" type="ORF">SAMN04487941_3832</name>
</gene>
<accession>A0A1I7KLA4</accession>
<dbReference type="STRING" id="388950.GCA_001611675_02790"/>
<dbReference type="AlphaFoldDB" id="A0A1I7KLA4"/>
<organism evidence="1 2">
    <name type="scientific">Pontibacter akesuensis</name>
    <dbReference type="NCBI Taxonomy" id="388950"/>
    <lineage>
        <taxon>Bacteria</taxon>
        <taxon>Pseudomonadati</taxon>
        <taxon>Bacteroidota</taxon>
        <taxon>Cytophagia</taxon>
        <taxon>Cytophagales</taxon>
        <taxon>Hymenobacteraceae</taxon>
        <taxon>Pontibacter</taxon>
    </lineage>
</organism>